<organism evidence="1 2">
    <name type="scientific">Raphanus sativus</name>
    <name type="common">Radish</name>
    <name type="synonym">Raphanus raphanistrum var. sativus</name>
    <dbReference type="NCBI Taxonomy" id="3726"/>
    <lineage>
        <taxon>Eukaryota</taxon>
        <taxon>Viridiplantae</taxon>
        <taxon>Streptophyta</taxon>
        <taxon>Embryophyta</taxon>
        <taxon>Tracheophyta</taxon>
        <taxon>Spermatophyta</taxon>
        <taxon>Magnoliopsida</taxon>
        <taxon>eudicotyledons</taxon>
        <taxon>Gunneridae</taxon>
        <taxon>Pentapetalae</taxon>
        <taxon>rosids</taxon>
        <taxon>malvids</taxon>
        <taxon>Brassicales</taxon>
        <taxon>Brassicaceae</taxon>
        <taxon>Brassiceae</taxon>
        <taxon>Raphanus</taxon>
    </lineage>
</organism>
<dbReference type="AlphaFoldDB" id="A0A6J0NEF7"/>
<dbReference type="InterPro" id="IPR001810">
    <property type="entry name" value="F-box_dom"/>
</dbReference>
<dbReference type="Pfam" id="PF08268">
    <property type="entry name" value="FBA_3"/>
    <property type="match status" value="1"/>
</dbReference>
<dbReference type="PANTHER" id="PTHR31111">
    <property type="entry name" value="BNAA05G37150D PROTEIN-RELATED"/>
    <property type="match status" value="1"/>
</dbReference>
<dbReference type="Proteomes" id="UP000504610">
    <property type="component" value="Chromosome 4"/>
</dbReference>
<proteinExistence type="predicted"/>
<reference evidence="1" key="1">
    <citation type="journal article" date="2019" name="Database">
        <title>The radish genome database (RadishGD): an integrated information resource for radish genomics.</title>
        <authorList>
            <person name="Yu H.J."/>
            <person name="Baek S."/>
            <person name="Lee Y.J."/>
            <person name="Cho A."/>
            <person name="Mun J.H."/>
        </authorList>
    </citation>
    <scope>NUCLEOTIDE SEQUENCE [LARGE SCALE GENOMIC DNA]</scope>
    <source>
        <strain evidence="1">cv. WK10039</strain>
    </source>
</reference>
<dbReference type="GeneID" id="108853279"/>
<accession>A0A6J0NEF7</accession>
<dbReference type="Gene3D" id="1.20.1280.50">
    <property type="match status" value="1"/>
</dbReference>
<dbReference type="NCBIfam" id="TIGR01640">
    <property type="entry name" value="F_box_assoc_1"/>
    <property type="match status" value="1"/>
</dbReference>
<dbReference type="CDD" id="cd22157">
    <property type="entry name" value="F-box_AtFBW1-like"/>
    <property type="match status" value="1"/>
</dbReference>
<sequence length="399" mass="46083">MKTTQRRNERSKTLENGRDHSLPIPIDLVFEIFSRLPVKSIAICRCVSKTWSSILRRQDFTELFLSRSCALPKLLLACQKDGDLFFFSAPQPQNLDENPSPVVASCYMKLSLDAYFRNGAFEISGLDQGLMGLTHQWIGEKRKYSVPVICNPSTGQLLPLTRVKTRRVKSRNLFGYDPIDKQFKVLSVSEVGYGPTNMKYEEHQVITLQRGKLSQRLFNTDRVLHHLEYSKERCINGVLYYKTIEFSTNTHILVCFDVRSEKLNYIKVKKFLTKGTMVNYNGKLGLLLSGVYDSIIESSTSVNLWVLEDIEKQDWSEHTYVLPPSWKDIVGRKMLGFVGMTQTNEIVMRSERGPRSPFHLFYFNTKKNTVVRVEIQGIDEPEYTRVHIFLDHVENVTLM</sequence>
<keyword evidence="1" id="KW-1185">Reference proteome</keyword>
<dbReference type="RefSeq" id="XP_018482211.1">
    <property type="nucleotide sequence ID" value="XM_018626709.2"/>
</dbReference>
<dbReference type="PANTHER" id="PTHR31111:SF31">
    <property type="entry name" value="F-BOX DOMAIN-CONTAINING PROTEIN"/>
    <property type="match status" value="1"/>
</dbReference>
<dbReference type="SMART" id="SM00256">
    <property type="entry name" value="FBOX"/>
    <property type="match status" value="1"/>
</dbReference>
<dbReference type="InterPro" id="IPR013187">
    <property type="entry name" value="F-box-assoc_dom_typ3"/>
</dbReference>
<evidence type="ECO:0000313" key="2">
    <source>
        <dbReference type="RefSeq" id="XP_018482211.1"/>
    </source>
</evidence>
<evidence type="ECO:0000313" key="1">
    <source>
        <dbReference type="Proteomes" id="UP000504610"/>
    </source>
</evidence>
<gene>
    <name evidence="2" type="primary">LOC108853279</name>
</gene>
<dbReference type="KEGG" id="rsz:108853279"/>
<name>A0A6J0NEF7_RAPSA</name>
<reference evidence="2" key="2">
    <citation type="submission" date="2025-08" db="UniProtKB">
        <authorList>
            <consortium name="RefSeq"/>
        </authorList>
    </citation>
    <scope>IDENTIFICATION</scope>
    <source>
        <tissue evidence="2">Leaf</tissue>
    </source>
</reference>
<dbReference type="OrthoDB" id="1076913at2759"/>
<protein>
    <submittedName>
        <fullName evidence="2">F-box protein DOR-like</fullName>
    </submittedName>
</protein>
<dbReference type="Pfam" id="PF00646">
    <property type="entry name" value="F-box"/>
    <property type="match status" value="1"/>
</dbReference>
<dbReference type="InterPro" id="IPR036047">
    <property type="entry name" value="F-box-like_dom_sf"/>
</dbReference>
<dbReference type="InterPro" id="IPR017451">
    <property type="entry name" value="F-box-assoc_interact_dom"/>
</dbReference>
<dbReference type="SUPFAM" id="SSF81383">
    <property type="entry name" value="F-box domain"/>
    <property type="match status" value="1"/>
</dbReference>